<dbReference type="Pfam" id="PF19256">
    <property type="entry name" value="LAIKA"/>
    <property type="match status" value="1"/>
</dbReference>
<feature type="compositionally biased region" description="Basic and acidic residues" evidence="6">
    <location>
        <begin position="644"/>
        <end position="655"/>
    </location>
</feature>
<evidence type="ECO:0000256" key="3">
    <source>
        <dbReference type="ARBA" id="ARBA00022553"/>
    </source>
</evidence>
<keyword evidence="4 5" id="KW-0175">Coiled coil</keyword>
<organism evidence="8 9">
    <name type="scientific">Daphnia magna</name>
    <dbReference type="NCBI Taxonomy" id="35525"/>
    <lineage>
        <taxon>Eukaryota</taxon>
        <taxon>Metazoa</taxon>
        <taxon>Ecdysozoa</taxon>
        <taxon>Arthropoda</taxon>
        <taxon>Crustacea</taxon>
        <taxon>Branchiopoda</taxon>
        <taxon>Diplostraca</taxon>
        <taxon>Cladocera</taxon>
        <taxon>Anomopoda</taxon>
        <taxon>Daphniidae</taxon>
        <taxon>Daphnia</taxon>
    </lineage>
</organism>
<dbReference type="InterPro" id="IPR025224">
    <property type="entry name" value="CCAR1/CCAR2"/>
</dbReference>
<comment type="subcellular location">
    <subcellularLocation>
        <location evidence="1">Cytoplasm</location>
    </subcellularLocation>
</comment>
<evidence type="ECO:0000256" key="4">
    <source>
        <dbReference type="ARBA" id="ARBA00023054"/>
    </source>
</evidence>
<gene>
    <name evidence="8" type="ORF">OUZ56_024867</name>
</gene>
<comment type="caution">
    <text evidence="8">The sequence shown here is derived from an EMBL/GenBank/DDBJ whole genome shotgun (WGS) entry which is preliminary data.</text>
</comment>
<dbReference type="Proteomes" id="UP001234178">
    <property type="component" value="Unassembled WGS sequence"/>
</dbReference>
<feature type="region of interest" description="Disordered" evidence="6">
    <location>
        <begin position="644"/>
        <end position="680"/>
    </location>
</feature>
<dbReference type="SMART" id="SM01122">
    <property type="entry name" value="DBC1"/>
    <property type="match status" value="1"/>
</dbReference>
<feature type="region of interest" description="Disordered" evidence="6">
    <location>
        <begin position="281"/>
        <end position="345"/>
    </location>
</feature>
<feature type="domain" description="DBC1/CARP1 catalytically inactive NUDIX hydrolase" evidence="7">
    <location>
        <begin position="457"/>
        <end position="582"/>
    </location>
</feature>
<evidence type="ECO:0000256" key="6">
    <source>
        <dbReference type="SAM" id="MobiDB-lite"/>
    </source>
</evidence>
<dbReference type="Pfam" id="PF14443">
    <property type="entry name" value="DBC1"/>
    <property type="match status" value="1"/>
</dbReference>
<protein>
    <recommendedName>
        <fullName evidence="7">DBC1/CARP1 catalytically inactive NUDIX hydrolase domain-containing protein</fullName>
    </recommendedName>
</protein>
<name>A0ABQ9ZI83_9CRUS</name>
<accession>A0ABQ9ZI83</accession>
<evidence type="ECO:0000256" key="2">
    <source>
        <dbReference type="ARBA" id="ARBA00022490"/>
    </source>
</evidence>
<feature type="compositionally biased region" description="Basic and acidic residues" evidence="6">
    <location>
        <begin position="590"/>
        <end position="600"/>
    </location>
</feature>
<feature type="region of interest" description="Disordered" evidence="6">
    <location>
        <begin position="569"/>
        <end position="600"/>
    </location>
</feature>
<keyword evidence="2" id="KW-0963">Cytoplasm</keyword>
<keyword evidence="9" id="KW-1185">Reference proteome</keyword>
<feature type="compositionally biased region" description="Basic and acidic residues" evidence="6">
    <location>
        <begin position="294"/>
        <end position="310"/>
    </location>
</feature>
<dbReference type="SUPFAM" id="SSF68906">
    <property type="entry name" value="SAP domain"/>
    <property type="match status" value="1"/>
</dbReference>
<dbReference type="PANTHER" id="PTHR14304">
    <property type="entry name" value="CELL DIVISION CYCLE AND APOPTOSIS REGULATOR PROTEIN"/>
    <property type="match status" value="1"/>
</dbReference>
<evidence type="ECO:0000313" key="8">
    <source>
        <dbReference type="EMBL" id="KAK4012626.1"/>
    </source>
</evidence>
<dbReference type="InterPro" id="IPR025223">
    <property type="entry name" value="S1-like_RNA-bd_dom"/>
</dbReference>
<keyword evidence="3" id="KW-0597">Phosphoprotein</keyword>
<dbReference type="InterPro" id="IPR036361">
    <property type="entry name" value="SAP_dom_sf"/>
</dbReference>
<feature type="compositionally biased region" description="Acidic residues" evidence="6">
    <location>
        <begin position="574"/>
        <end position="589"/>
    </location>
</feature>
<feature type="compositionally biased region" description="Basic residues" evidence="6">
    <location>
        <begin position="311"/>
        <end position="328"/>
    </location>
</feature>
<dbReference type="EMBL" id="JAOYFB010000004">
    <property type="protein sequence ID" value="KAK4012626.1"/>
    <property type="molecule type" value="Genomic_DNA"/>
</dbReference>
<feature type="coiled-coil region" evidence="5">
    <location>
        <begin position="893"/>
        <end position="920"/>
    </location>
</feature>
<dbReference type="Pfam" id="PF14444">
    <property type="entry name" value="S1-like"/>
    <property type="match status" value="1"/>
</dbReference>
<evidence type="ECO:0000256" key="5">
    <source>
        <dbReference type="SAM" id="Coils"/>
    </source>
</evidence>
<dbReference type="InterPro" id="IPR025954">
    <property type="entry name" value="DBC1/CARP1_inactive_NUDIX"/>
</dbReference>
<evidence type="ECO:0000256" key="1">
    <source>
        <dbReference type="ARBA" id="ARBA00004496"/>
    </source>
</evidence>
<evidence type="ECO:0000259" key="7">
    <source>
        <dbReference type="SMART" id="SM01122"/>
    </source>
</evidence>
<proteinExistence type="predicted"/>
<dbReference type="InterPro" id="IPR045353">
    <property type="entry name" value="LAIKA"/>
</dbReference>
<dbReference type="PANTHER" id="PTHR14304:SF11">
    <property type="entry name" value="SAP DOMAIN-CONTAINING PROTEIN"/>
    <property type="match status" value="1"/>
</dbReference>
<evidence type="ECO:0000313" key="9">
    <source>
        <dbReference type="Proteomes" id="UP001234178"/>
    </source>
</evidence>
<sequence length="1010" mass="114220">MAHYNPSQKNPPWVRNNVQQQPMLAQQMTVQSVALSQPALTTTHLASQNQIGQVQLTPAIQSHQVQIPINQAHLLLNQQLTPASCTFGQVQINQAQLANIATSQHQATTHQTYFTPSISLQQNVGIPQGTIQIQPSSLVIPTSISTSIAPPGLAMPTTLSSVQNYTTTYAVNRSCVSQQQQTTVKQRVFSGLVTKLHENFGFIDEDVIFQASVVKGTAPQVGDRVLVEASYNGSMPFKWNATRVQVIAPPVVQQQQQQQQAPQKLLASTAFCQNDATKQMNRDWSIRGRPTANDYRESDRATPKSRDSRTRERRSRSNSRSPGRKRSRSPQNSPPPRRRIRATPRYSVQIPKVSLDCREANLLELRRRYSHMYVPSDFLNSIYWWVDSFPIHRPLPLDNPVSFHIFDKDVEPPTENTAVYEPSDADYAFSAKVMLLSLLPMNEFLRKCCPEDDKEDFVHPARLIRFLVGHRGKNETMAIGGPWSPSLDGADPKTDPQVLIRTAIRTCKALTGIDLSACTQWYRVAEIRYHRVSSMKSRIESVLLFVPDVWSCVPTAGQWETIVHSYMQPSNEPVEADPEAKMEEEEEPKEDAVDPLKEASHYSKIEPKNLKFSELKTELEARNLSSKGMRIQLVPRLTIALKGEAEEEKRKRDDAQLAEEEQQESGSRESSLPADETDSSRRLDFVASPQILIHPSRTAKGGKFSCSLVSLSVLLDYRLEDTKEHTFEVSLFSELINEMLMRDFGALVYRSVVNEYLRKEKRDKKEDEETEKKKRKEMKIGKLMNNAPLLLAYCYFDLSHANYIASKDLEDLFLTLGLQLSRAQVRKLLQKVITDDCLRYKKLTEKSVLMGKEEEDQPNDVPLGNSPCEVTNGKEMASDSVGLILLNGVYVNVEQLLLRLEQSEESRRESELKFKLAQNQLAICRVDLTKSTETNSSLCRQLETEKLRADSTTEELTRLQECVNQYVQGIGKIQAISNNLLTSKGEVIKEGQIPLDSQILQSEFLDKAEH</sequence>
<reference evidence="8 9" key="1">
    <citation type="journal article" date="2023" name="Nucleic Acids Res.">
        <title>The hologenome of Daphnia magna reveals possible DNA methylation and microbiome-mediated evolution of the host genome.</title>
        <authorList>
            <person name="Chaturvedi A."/>
            <person name="Li X."/>
            <person name="Dhandapani V."/>
            <person name="Marshall H."/>
            <person name="Kissane S."/>
            <person name="Cuenca-Cambronero M."/>
            <person name="Asole G."/>
            <person name="Calvet F."/>
            <person name="Ruiz-Romero M."/>
            <person name="Marangio P."/>
            <person name="Guigo R."/>
            <person name="Rago D."/>
            <person name="Mirbahai L."/>
            <person name="Eastwood N."/>
            <person name="Colbourne J.K."/>
            <person name="Zhou J."/>
            <person name="Mallon E."/>
            <person name="Orsini L."/>
        </authorList>
    </citation>
    <scope>NUCLEOTIDE SEQUENCE [LARGE SCALE GENOMIC DNA]</scope>
    <source>
        <strain evidence="8">LRV0_1</strain>
    </source>
</reference>